<keyword evidence="2" id="KW-0067">ATP-binding</keyword>
<dbReference type="GO" id="GO:0004386">
    <property type="term" value="F:helicase activity"/>
    <property type="evidence" value="ECO:0007669"/>
    <property type="project" value="UniProtKB-KW"/>
</dbReference>
<evidence type="ECO:0000313" key="2">
    <source>
        <dbReference type="EMBL" id="QSQ12265.1"/>
    </source>
</evidence>
<keyword evidence="3" id="KW-1185">Reference proteome</keyword>
<dbReference type="Proteomes" id="UP000663090">
    <property type="component" value="Chromosome"/>
</dbReference>
<accession>A0ABX7N3M4</accession>
<gene>
    <name evidence="2" type="ORF">JY572_28400</name>
</gene>
<organism evidence="2 3">
    <name type="scientific">Myxococcus landrumensis</name>
    <dbReference type="NCBI Taxonomy" id="2813577"/>
    <lineage>
        <taxon>Bacteria</taxon>
        <taxon>Pseudomonadati</taxon>
        <taxon>Myxococcota</taxon>
        <taxon>Myxococcia</taxon>
        <taxon>Myxococcales</taxon>
        <taxon>Cystobacterineae</taxon>
        <taxon>Myxococcaceae</taxon>
        <taxon>Myxococcus</taxon>
    </lineage>
</organism>
<name>A0ABX7N3M4_9BACT</name>
<dbReference type="RefSeq" id="WP_206713995.1">
    <property type="nucleotide sequence ID" value="NZ_CP071091.1"/>
</dbReference>
<proteinExistence type="predicted"/>
<reference evidence="2 3" key="1">
    <citation type="submission" date="2021-02" db="EMBL/GenBank/DDBJ databases">
        <title>De Novo genome assembly of isolated myxobacteria.</title>
        <authorList>
            <person name="Stevens D.C."/>
        </authorList>
    </citation>
    <scope>NUCLEOTIDE SEQUENCE [LARGE SCALE GENOMIC DNA]</scope>
    <source>
        <strain evidence="2 3">SCHIC003</strain>
    </source>
</reference>
<keyword evidence="2" id="KW-0378">Hydrolase</keyword>
<protein>
    <submittedName>
        <fullName evidence="2">ATP-dependent helicase HrpB</fullName>
    </submittedName>
</protein>
<dbReference type="EMBL" id="CP071091">
    <property type="protein sequence ID" value="QSQ12265.1"/>
    <property type="molecule type" value="Genomic_DNA"/>
</dbReference>
<sequence>MTSPLTAAPSMLPPLVTQQSQGGAPAEKLDASRFDGVLSDKAQGLTSTSTPRDVSSVGVVPPVAGTAKSVFNGISRFVRELEVGQGVLDGIIQSASSGARFSNTELLSLQASMYRYAQALDLVSRVVEKGSSGLKDVLKTQV</sequence>
<keyword evidence="2" id="KW-0347">Helicase</keyword>
<evidence type="ECO:0000313" key="3">
    <source>
        <dbReference type="Proteomes" id="UP000663090"/>
    </source>
</evidence>
<evidence type="ECO:0000256" key="1">
    <source>
        <dbReference type="SAM" id="MobiDB-lite"/>
    </source>
</evidence>
<feature type="region of interest" description="Disordered" evidence="1">
    <location>
        <begin position="1"/>
        <end position="30"/>
    </location>
</feature>
<keyword evidence="2" id="KW-0547">Nucleotide-binding</keyword>